<evidence type="ECO:0000256" key="2">
    <source>
        <dbReference type="ARBA" id="ARBA00022679"/>
    </source>
</evidence>
<dbReference type="PROSITE" id="PS50011">
    <property type="entry name" value="PROTEIN_KINASE_DOM"/>
    <property type="match status" value="1"/>
</dbReference>
<dbReference type="Pfam" id="PF00069">
    <property type="entry name" value="Pkinase"/>
    <property type="match status" value="1"/>
</dbReference>
<reference evidence="10" key="1">
    <citation type="submission" date="2020-06" db="EMBL/GenBank/DDBJ databases">
        <authorList>
            <person name="Ji K."/>
            <person name="Li J."/>
        </authorList>
    </citation>
    <scope>NUCLEOTIDE SEQUENCE</scope>
    <source>
        <strain evidence="10">JKM2019</strain>
        <tissue evidence="10">Whole body</tissue>
    </source>
</reference>
<comment type="similarity">
    <text evidence="7">Belongs to the protein kinase superfamily.</text>
</comment>
<dbReference type="SMART" id="SM00220">
    <property type="entry name" value="S_TKc"/>
    <property type="match status" value="1"/>
</dbReference>
<feature type="domain" description="Protein kinase" evidence="9">
    <location>
        <begin position="41"/>
        <end position="287"/>
    </location>
</feature>
<dbReference type="InterPro" id="IPR017441">
    <property type="entry name" value="Protein_kinase_ATP_BS"/>
</dbReference>
<evidence type="ECO:0000256" key="3">
    <source>
        <dbReference type="ARBA" id="ARBA00022741"/>
    </source>
</evidence>
<protein>
    <submittedName>
        <fullName evidence="10">Protein kinase-like protein 12</fullName>
    </submittedName>
</protein>
<dbReference type="FunFam" id="3.30.200.20:FF:000042">
    <property type="entry name" value="Aurora kinase A"/>
    <property type="match status" value="1"/>
</dbReference>
<dbReference type="PROSITE" id="PS00107">
    <property type="entry name" value="PROTEIN_KINASE_ATP"/>
    <property type="match status" value="1"/>
</dbReference>
<accession>A0A9D4SJH0</accession>
<dbReference type="InterPro" id="IPR008271">
    <property type="entry name" value="Ser/Thr_kinase_AS"/>
</dbReference>
<feature type="binding site" evidence="6">
    <location>
        <position position="74"/>
    </location>
    <ligand>
        <name>ATP</name>
        <dbReference type="ChEBI" id="CHEBI:30616"/>
    </ligand>
</feature>
<gene>
    <name evidence="10" type="ORF">HUG17_10081</name>
</gene>
<evidence type="ECO:0000259" key="9">
    <source>
        <dbReference type="PROSITE" id="PS50011"/>
    </source>
</evidence>
<dbReference type="FunFam" id="1.10.510.10:FF:000571">
    <property type="entry name" value="Maternal embryonic leucine zipper kinase"/>
    <property type="match status" value="1"/>
</dbReference>
<sequence>MTPKPLTAVTDHHSVDGQKNSSSTTNRMIKRQPLSSFGDHYHIGEEIGSGKFAIVKRCICIENNEELAAKFIRKSRFGRMGQKLKDIELEIAILSDLDHPNIIKLIDVFEDNHQVVLVFELMKGGELQDYIAEHDYLSERETQFLMKQILEALAYMHEKSIVHLDLKPENILLDNLDSRQLKIIDFGISQRYDANANIKGIYGTPEFIAPEILNYEPIGFGTDLWAIGCIAYNMLFGISPFYEEEKQDTYTRITRLDYDIDCDSTTNNISDDARDFIQRLLVKDIRL</sequence>
<dbReference type="GO" id="GO:0004674">
    <property type="term" value="F:protein serine/threonine kinase activity"/>
    <property type="evidence" value="ECO:0007669"/>
    <property type="project" value="UniProtKB-KW"/>
</dbReference>
<evidence type="ECO:0000256" key="4">
    <source>
        <dbReference type="ARBA" id="ARBA00022777"/>
    </source>
</evidence>
<feature type="compositionally biased region" description="Polar residues" evidence="8">
    <location>
        <begin position="17"/>
        <end position="27"/>
    </location>
</feature>
<keyword evidence="5 6" id="KW-0067">ATP-binding</keyword>
<dbReference type="PANTHER" id="PTHR24342:SF14">
    <property type="entry name" value="DEATH-ASSOCIATED PROTEIN KINASE DAPK-1"/>
    <property type="match status" value="1"/>
</dbReference>
<reference evidence="10" key="2">
    <citation type="journal article" date="2021" name="World Allergy Organ. J.">
        <title>Chromosome-level assembly of Dermatophagoides farinae genome and transcriptome reveals two novel allergens Der f 37 and Der f 39.</title>
        <authorList>
            <person name="Chen J."/>
            <person name="Cai Z."/>
            <person name="Fan D."/>
            <person name="Hu J."/>
            <person name="Hou Y."/>
            <person name="He Y."/>
            <person name="Zhang Z."/>
            <person name="Zhao Z."/>
            <person name="Gao P."/>
            <person name="Hu W."/>
            <person name="Sun J."/>
            <person name="Li J."/>
            <person name="Ji K."/>
        </authorList>
    </citation>
    <scope>NUCLEOTIDE SEQUENCE</scope>
    <source>
        <strain evidence="10">JKM2019</strain>
    </source>
</reference>
<keyword evidence="4 10" id="KW-0418">Kinase</keyword>
<evidence type="ECO:0000256" key="5">
    <source>
        <dbReference type="ARBA" id="ARBA00022840"/>
    </source>
</evidence>
<dbReference type="GO" id="GO:0005524">
    <property type="term" value="F:ATP binding"/>
    <property type="evidence" value="ECO:0007669"/>
    <property type="project" value="UniProtKB-UniRule"/>
</dbReference>
<dbReference type="PANTHER" id="PTHR24342">
    <property type="entry name" value="SERINE/THREONINE-PROTEIN KINASE 17"/>
    <property type="match status" value="1"/>
</dbReference>
<dbReference type="InterPro" id="IPR011009">
    <property type="entry name" value="Kinase-like_dom_sf"/>
</dbReference>
<dbReference type="SUPFAM" id="SSF56112">
    <property type="entry name" value="Protein kinase-like (PK-like)"/>
    <property type="match status" value="1"/>
</dbReference>
<dbReference type="GO" id="GO:0043065">
    <property type="term" value="P:positive regulation of apoptotic process"/>
    <property type="evidence" value="ECO:0007669"/>
    <property type="project" value="TreeGrafter"/>
</dbReference>
<keyword evidence="3 6" id="KW-0547">Nucleotide-binding</keyword>
<evidence type="ECO:0000256" key="7">
    <source>
        <dbReference type="RuleBase" id="RU000304"/>
    </source>
</evidence>
<evidence type="ECO:0000313" key="10">
    <source>
        <dbReference type="EMBL" id="KAH7643390.1"/>
    </source>
</evidence>
<proteinExistence type="inferred from homology"/>
<dbReference type="InterPro" id="IPR000719">
    <property type="entry name" value="Prot_kinase_dom"/>
</dbReference>
<dbReference type="PROSITE" id="PS00108">
    <property type="entry name" value="PROTEIN_KINASE_ST"/>
    <property type="match status" value="1"/>
</dbReference>
<dbReference type="GO" id="GO:0035556">
    <property type="term" value="P:intracellular signal transduction"/>
    <property type="evidence" value="ECO:0007669"/>
    <property type="project" value="TreeGrafter"/>
</dbReference>
<name>A0A9D4SJH0_DERFA</name>
<evidence type="ECO:0000256" key="8">
    <source>
        <dbReference type="SAM" id="MobiDB-lite"/>
    </source>
</evidence>
<dbReference type="Proteomes" id="UP000828236">
    <property type="component" value="Unassembled WGS sequence"/>
</dbReference>
<evidence type="ECO:0000256" key="1">
    <source>
        <dbReference type="ARBA" id="ARBA00022527"/>
    </source>
</evidence>
<dbReference type="EMBL" id="SDOV01000003">
    <property type="protein sequence ID" value="KAH7643390.1"/>
    <property type="molecule type" value="Genomic_DNA"/>
</dbReference>
<evidence type="ECO:0000256" key="6">
    <source>
        <dbReference type="PROSITE-ProRule" id="PRU10141"/>
    </source>
</evidence>
<dbReference type="GO" id="GO:0005634">
    <property type="term" value="C:nucleus"/>
    <property type="evidence" value="ECO:0007669"/>
    <property type="project" value="TreeGrafter"/>
</dbReference>
<keyword evidence="1 7" id="KW-0723">Serine/threonine-protein kinase</keyword>
<keyword evidence="2" id="KW-0808">Transferase</keyword>
<dbReference type="Gene3D" id="1.10.510.10">
    <property type="entry name" value="Transferase(Phosphotransferase) domain 1"/>
    <property type="match status" value="1"/>
</dbReference>
<organism evidence="10">
    <name type="scientific">Dermatophagoides farinae</name>
    <name type="common">American house dust mite</name>
    <dbReference type="NCBI Taxonomy" id="6954"/>
    <lineage>
        <taxon>Eukaryota</taxon>
        <taxon>Metazoa</taxon>
        <taxon>Ecdysozoa</taxon>
        <taxon>Arthropoda</taxon>
        <taxon>Chelicerata</taxon>
        <taxon>Arachnida</taxon>
        <taxon>Acari</taxon>
        <taxon>Acariformes</taxon>
        <taxon>Sarcoptiformes</taxon>
        <taxon>Astigmata</taxon>
        <taxon>Psoroptidia</taxon>
        <taxon>Analgoidea</taxon>
        <taxon>Pyroglyphidae</taxon>
        <taxon>Dermatophagoidinae</taxon>
        <taxon>Dermatophagoides</taxon>
    </lineage>
</organism>
<feature type="region of interest" description="Disordered" evidence="8">
    <location>
        <begin position="1"/>
        <end position="27"/>
    </location>
</feature>
<dbReference type="AlphaFoldDB" id="A0A9D4SJH0"/>
<comment type="caution">
    <text evidence="10">The sequence shown here is derived from an EMBL/GenBank/DDBJ whole genome shotgun (WGS) entry which is preliminary data.</text>
</comment>